<proteinExistence type="predicted"/>
<dbReference type="EMBL" id="CP034438">
    <property type="protein sequence ID" value="AZN30921.1"/>
    <property type="molecule type" value="Genomic_DNA"/>
</dbReference>
<feature type="chain" id="PRO_5039406181" description="Lipoprotein" evidence="1">
    <location>
        <begin position="19"/>
        <end position="141"/>
    </location>
</feature>
<sequence>MSSTRRILVLGICSAVLAGCADSPEVLTDRDWPLTFSADDVGERFTLQGAVLSYEDGSDVIDVCYSVEEIDLEADDLLTKCGPVDLYVPLPAGFDFEAEGFERKEPESDILPHGWDRVADATIEITSSDGEIPLARIIELK</sequence>
<feature type="signal peptide" evidence="1">
    <location>
        <begin position="1"/>
        <end position="18"/>
    </location>
</feature>
<dbReference type="RefSeq" id="WP_126042089.1">
    <property type="nucleotide sequence ID" value="NZ_CP034438.1"/>
</dbReference>
<dbReference type="KEGG" id="fsl:EJO69_11865"/>
<dbReference type="Proteomes" id="UP000270021">
    <property type="component" value="Chromosome"/>
</dbReference>
<evidence type="ECO:0000313" key="2">
    <source>
        <dbReference type="EMBL" id="AZN30921.1"/>
    </source>
</evidence>
<evidence type="ECO:0008006" key="4">
    <source>
        <dbReference type="Google" id="ProtNLM"/>
    </source>
</evidence>
<evidence type="ECO:0000256" key="1">
    <source>
        <dbReference type="SAM" id="SignalP"/>
    </source>
</evidence>
<organism evidence="2 3">
    <name type="scientific">Flaviflexus salsibiostraticola</name>
    <dbReference type="NCBI Taxonomy" id="1282737"/>
    <lineage>
        <taxon>Bacteria</taxon>
        <taxon>Bacillati</taxon>
        <taxon>Actinomycetota</taxon>
        <taxon>Actinomycetes</taxon>
        <taxon>Actinomycetales</taxon>
        <taxon>Actinomycetaceae</taxon>
        <taxon>Flaviflexus</taxon>
    </lineage>
</organism>
<dbReference type="OrthoDB" id="9970539at2"/>
<evidence type="ECO:0000313" key="3">
    <source>
        <dbReference type="Proteomes" id="UP000270021"/>
    </source>
</evidence>
<reference evidence="2 3" key="1">
    <citation type="submission" date="2018-12" db="EMBL/GenBank/DDBJ databases">
        <title>Complete genome sequence of Flaviflexus salsibiostraticola KCTC 33148.</title>
        <authorList>
            <person name="Bae J.-W."/>
        </authorList>
    </citation>
    <scope>NUCLEOTIDE SEQUENCE [LARGE SCALE GENOMIC DNA]</scope>
    <source>
        <strain evidence="2 3">KCTC 33148</strain>
    </source>
</reference>
<name>A0A3S8ZC50_9ACTO</name>
<accession>A0A3S8ZC50</accession>
<dbReference type="AlphaFoldDB" id="A0A3S8ZC50"/>
<protein>
    <recommendedName>
        <fullName evidence="4">Lipoprotein</fullName>
    </recommendedName>
</protein>
<keyword evidence="1" id="KW-0732">Signal</keyword>
<dbReference type="PROSITE" id="PS51257">
    <property type="entry name" value="PROKAR_LIPOPROTEIN"/>
    <property type="match status" value="1"/>
</dbReference>
<keyword evidence="3" id="KW-1185">Reference proteome</keyword>
<gene>
    <name evidence="2" type="ORF">EJO69_11865</name>
</gene>